<dbReference type="InterPro" id="IPR050754">
    <property type="entry name" value="FKBP4/5/8-like"/>
</dbReference>
<dbReference type="PANTHER" id="PTHR46512">
    <property type="entry name" value="PEPTIDYLPROLYL ISOMERASE"/>
    <property type="match status" value="1"/>
</dbReference>
<dbReference type="OrthoDB" id="298012at2759"/>
<evidence type="ECO:0000313" key="1">
    <source>
        <dbReference type="EMBL" id="GMI34506.1"/>
    </source>
</evidence>
<dbReference type="AlphaFoldDB" id="A0A9W7G701"/>
<dbReference type="SUPFAM" id="SSF48452">
    <property type="entry name" value="TPR-like"/>
    <property type="match status" value="1"/>
</dbReference>
<name>A0A9W7G701_9STRA</name>
<dbReference type="Gene3D" id="1.25.40.10">
    <property type="entry name" value="Tetratricopeptide repeat domain"/>
    <property type="match status" value="1"/>
</dbReference>
<reference evidence="2" key="1">
    <citation type="journal article" date="2023" name="Commun. Biol.">
        <title>Genome analysis of Parmales, the sister group of diatoms, reveals the evolutionary specialization of diatoms from phago-mixotrophs to photoautotrophs.</title>
        <authorList>
            <person name="Ban H."/>
            <person name="Sato S."/>
            <person name="Yoshikawa S."/>
            <person name="Yamada K."/>
            <person name="Nakamura Y."/>
            <person name="Ichinomiya M."/>
            <person name="Sato N."/>
            <person name="Blanc-Mathieu R."/>
            <person name="Endo H."/>
            <person name="Kuwata A."/>
            <person name="Ogata H."/>
        </authorList>
    </citation>
    <scope>NUCLEOTIDE SEQUENCE [LARGE SCALE GENOMIC DNA]</scope>
</reference>
<dbReference type="EMBL" id="BRYA01000866">
    <property type="protein sequence ID" value="GMI34506.1"/>
    <property type="molecule type" value="Genomic_DNA"/>
</dbReference>
<gene>
    <name evidence="1" type="ORF">TrCOL_g13449</name>
</gene>
<keyword evidence="2" id="KW-1185">Reference proteome</keyword>
<dbReference type="Proteomes" id="UP001165065">
    <property type="component" value="Unassembled WGS sequence"/>
</dbReference>
<proteinExistence type="predicted"/>
<dbReference type="InterPro" id="IPR011990">
    <property type="entry name" value="TPR-like_helical_dom_sf"/>
</dbReference>
<evidence type="ECO:0000313" key="2">
    <source>
        <dbReference type="Proteomes" id="UP001165065"/>
    </source>
</evidence>
<comment type="caution">
    <text evidence="1">The sequence shown here is derived from an EMBL/GenBank/DDBJ whole genome shotgun (WGS) entry which is preliminary data.</text>
</comment>
<protein>
    <submittedName>
        <fullName evidence="1">Uncharacterized protein</fullName>
    </submittedName>
</protein>
<organism evidence="1 2">
    <name type="scientific">Triparma columacea</name>
    <dbReference type="NCBI Taxonomy" id="722753"/>
    <lineage>
        <taxon>Eukaryota</taxon>
        <taxon>Sar</taxon>
        <taxon>Stramenopiles</taxon>
        <taxon>Ochrophyta</taxon>
        <taxon>Bolidophyceae</taxon>
        <taxon>Parmales</taxon>
        <taxon>Triparmaceae</taxon>
        <taxon>Triparma</taxon>
    </lineage>
</organism>
<sequence length="554" mass="62606">MSRFGKSYDLDVDALVDEDDRAAMGSKPSSSMPASGNPMDAEVGGTPFRVLMDQAVKMKTADQAIFRSKFDKWPRFYQNSVFAGDVVKAAREMGFPEMMEEAKKLKMTGNDAISKGDYMAANHCYEQALSVFKYAVNTDPDWKNKGMRDDSLTESSYTCKSKEEEKEVSDFMKSVYLNLALVCQKSGEWDIAIAACGECLEIEPDNAKALYRRAVSRIAPKSSGGLEQEMALKDLIMASDSNPGDKTIAKELKTLKDKMKKQKALDKKTFTGMFGRGEVYTKDEELLVRDRLDKAEREVARKKVMGEGEEDSLDRRIYEAEALYNVYMKQGRVKEAAELMKKIEEAKEGRKKIEMQRAAGAAGGWGGVDFDNPTPKMLQDAKERGIDLSDPQVKRMLKRLKAQKEGKEEVVEDDYDGETKGKLMEMVKDMDSRELRECLKEMEVDVGDEEGTEECREIFVKALMDGKKIPDNWKPTPRISPFLQKILDFTGAGSKSWWGNFRVSLVVLFFMVVYRVITTSMARGSPRVRIPYVEEIVRDEDGITVGWGEESEEF</sequence>
<accession>A0A9W7G701</accession>